<dbReference type="GO" id="GO:0015986">
    <property type="term" value="P:proton motive force-driven ATP synthesis"/>
    <property type="evidence" value="ECO:0007669"/>
    <property type="project" value="InterPro"/>
</dbReference>
<dbReference type="CDD" id="cd06503">
    <property type="entry name" value="ATP-synt_Fo_b"/>
    <property type="match status" value="1"/>
</dbReference>
<evidence type="ECO:0000256" key="3">
    <source>
        <dbReference type="ARBA" id="ARBA00005513"/>
    </source>
</evidence>
<dbReference type="PANTHER" id="PTHR33445">
    <property type="entry name" value="ATP SYNTHASE SUBUNIT B', CHLOROPLASTIC"/>
    <property type="match status" value="1"/>
</dbReference>
<evidence type="ECO:0000256" key="12">
    <source>
        <dbReference type="SAM" id="Coils"/>
    </source>
</evidence>
<keyword evidence="14" id="KW-0378">Hydrolase</keyword>
<dbReference type="InterPro" id="IPR002146">
    <property type="entry name" value="ATP_synth_b/b'su_bac/chlpt"/>
</dbReference>
<dbReference type="GO" id="GO:0045259">
    <property type="term" value="C:proton-transporting ATP synthase complex"/>
    <property type="evidence" value="ECO:0007669"/>
    <property type="project" value="UniProtKB-KW"/>
</dbReference>
<dbReference type="GO" id="GO:0016787">
    <property type="term" value="F:hydrolase activity"/>
    <property type="evidence" value="ECO:0007669"/>
    <property type="project" value="UniProtKB-KW"/>
</dbReference>
<sequence>MLDINPILLLVTFVVFVSLIAVLNSWLYNPLFSFMSKRDEDIKKDLDKTGSNDDEINTLNEKAKSIIMTAKLEAAALREKVITDAKELAESKLEAKRAELASEYLEFEQSLSKAKDELTSDLMSQVPVFKEAVKAKFSQI</sequence>
<evidence type="ECO:0000256" key="8">
    <source>
        <dbReference type="ARBA" id="ARBA00022989"/>
    </source>
</evidence>
<comment type="function">
    <text evidence="11">F(1)F(0) ATP synthase produces ATP from ADP in the presence of a proton or sodium gradient. F-type ATPases consist of two structural domains, F(1) containing the extramembraneous catalytic core and F(0) containing the membrane proton channel, linked together by a central stalk and a peripheral stalk. During catalysis, ATP synthesis in the catalytic domain of F(1) is coupled via a rotary mechanism of the central stalk subunits to proton translocation.</text>
</comment>
<dbReference type="AlphaFoldDB" id="A0A1W1CJR0"/>
<comment type="similarity">
    <text evidence="3">Belongs to the ATPase B chain family.</text>
</comment>
<dbReference type="PANTHER" id="PTHR33445:SF1">
    <property type="entry name" value="ATP SYNTHASE SUBUNIT B"/>
    <property type="match status" value="1"/>
</dbReference>
<feature type="transmembrane region" description="Helical" evidence="13">
    <location>
        <begin position="6"/>
        <end position="28"/>
    </location>
</feature>
<dbReference type="InterPro" id="IPR050059">
    <property type="entry name" value="ATP_synthase_B_chain"/>
</dbReference>
<keyword evidence="9" id="KW-0406">Ion transport</keyword>
<protein>
    <submittedName>
        <fullName evidence="14">ATP synthase B' chain</fullName>
        <ecNumber evidence="14">3.6.3.14</ecNumber>
    </submittedName>
</protein>
<dbReference type="GO" id="GO:0046961">
    <property type="term" value="F:proton-transporting ATPase activity, rotational mechanism"/>
    <property type="evidence" value="ECO:0007669"/>
    <property type="project" value="TreeGrafter"/>
</dbReference>
<accession>A0A1W1CJR0</accession>
<evidence type="ECO:0000256" key="2">
    <source>
        <dbReference type="ARBA" id="ARBA00004308"/>
    </source>
</evidence>
<keyword evidence="4" id="KW-0813">Transport</keyword>
<evidence type="ECO:0000256" key="9">
    <source>
        <dbReference type="ARBA" id="ARBA00023065"/>
    </source>
</evidence>
<dbReference type="EMBL" id="FPHF01000089">
    <property type="protein sequence ID" value="SFV66009.1"/>
    <property type="molecule type" value="Genomic_DNA"/>
</dbReference>
<keyword evidence="6 13" id="KW-0812">Transmembrane</keyword>
<evidence type="ECO:0000256" key="4">
    <source>
        <dbReference type="ARBA" id="ARBA00022448"/>
    </source>
</evidence>
<proteinExistence type="inferred from homology"/>
<evidence type="ECO:0000256" key="5">
    <source>
        <dbReference type="ARBA" id="ARBA00022547"/>
    </source>
</evidence>
<evidence type="ECO:0000313" key="14">
    <source>
        <dbReference type="EMBL" id="SFV66009.1"/>
    </source>
</evidence>
<keyword evidence="12" id="KW-0175">Coiled coil</keyword>
<gene>
    <name evidence="14" type="ORF">MNB_SM-4-1051</name>
</gene>
<organism evidence="14">
    <name type="scientific">hydrothermal vent metagenome</name>
    <dbReference type="NCBI Taxonomy" id="652676"/>
    <lineage>
        <taxon>unclassified sequences</taxon>
        <taxon>metagenomes</taxon>
        <taxon>ecological metagenomes</taxon>
    </lineage>
</organism>
<evidence type="ECO:0000256" key="7">
    <source>
        <dbReference type="ARBA" id="ARBA00022781"/>
    </source>
</evidence>
<keyword evidence="5" id="KW-0138">CF(0)</keyword>
<dbReference type="EC" id="3.6.3.14" evidence="14"/>
<comment type="subcellular location">
    <subcellularLocation>
        <location evidence="2">Endomembrane system</location>
    </subcellularLocation>
    <subcellularLocation>
        <location evidence="1">Membrane</location>
        <topology evidence="1">Single-pass membrane protein</topology>
    </subcellularLocation>
</comment>
<evidence type="ECO:0000256" key="13">
    <source>
        <dbReference type="SAM" id="Phobius"/>
    </source>
</evidence>
<evidence type="ECO:0000256" key="6">
    <source>
        <dbReference type="ARBA" id="ARBA00022692"/>
    </source>
</evidence>
<dbReference type="GO" id="GO:0012505">
    <property type="term" value="C:endomembrane system"/>
    <property type="evidence" value="ECO:0007669"/>
    <property type="project" value="UniProtKB-SubCell"/>
</dbReference>
<dbReference type="NCBIfam" id="NF006293">
    <property type="entry name" value="PRK08476.1"/>
    <property type="match status" value="1"/>
</dbReference>
<evidence type="ECO:0000256" key="11">
    <source>
        <dbReference type="ARBA" id="ARBA00025198"/>
    </source>
</evidence>
<name>A0A1W1CJR0_9ZZZZ</name>
<keyword evidence="10 13" id="KW-0472">Membrane</keyword>
<evidence type="ECO:0000256" key="1">
    <source>
        <dbReference type="ARBA" id="ARBA00004167"/>
    </source>
</evidence>
<keyword evidence="8 13" id="KW-1133">Transmembrane helix</keyword>
<evidence type="ECO:0000256" key="10">
    <source>
        <dbReference type="ARBA" id="ARBA00023136"/>
    </source>
</evidence>
<reference evidence="14" key="1">
    <citation type="submission" date="2016-10" db="EMBL/GenBank/DDBJ databases">
        <authorList>
            <person name="de Groot N.N."/>
        </authorList>
    </citation>
    <scope>NUCLEOTIDE SEQUENCE</scope>
</reference>
<feature type="coiled-coil region" evidence="12">
    <location>
        <begin position="60"/>
        <end position="117"/>
    </location>
</feature>
<dbReference type="Pfam" id="PF00430">
    <property type="entry name" value="ATP-synt_B"/>
    <property type="match status" value="1"/>
</dbReference>
<keyword evidence="7" id="KW-0375">Hydrogen ion transport</keyword>